<comment type="caution">
    <text evidence="2">The sequence shown here is derived from an EMBL/GenBank/DDBJ whole genome shotgun (WGS) entry which is preliminary data.</text>
</comment>
<name>A0A1E3VYS2_9HYPH</name>
<dbReference type="EMBL" id="LPWG01000013">
    <property type="protein sequence ID" value="ODR98688.1"/>
    <property type="molecule type" value="Genomic_DNA"/>
</dbReference>
<keyword evidence="3" id="KW-1185">Reference proteome</keyword>
<protein>
    <submittedName>
        <fullName evidence="2">Uncharacterized protein</fullName>
    </submittedName>
</protein>
<gene>
    <name evidence="2" type="ORF">AUC68_09880</name>
</gene>
<evidence type="ECO:0000256" key="1">
    <source>
        <dbReference type="SAM" id="MobiDB-lite"/>
    </source>
</evidence>
<reference evidence="2 3" key="1">
    <citation type="journal article" date="2016" name="Environ. Microbiol.">
        <title>New Methyloceanibacter diversity from North Sea sediments includes methanotroph containing solely the soluble methane monooxygenase.</title>
        <authorList>
            <person name="Vekeman B."/>
            <person name="Kerckhof F.M."/>
            <person name="Cremers G."/>
            <person name="de Vos P."/>
            <person name="Vandamme P."/>
            <person name="Boon N."/>
            <person name="Op den Camp H.J."/>
            <person name="Heylen K."/>
        </authorList>
    </citation>
    <scope>NUCLEOTIDE SEQUENCE [LARGE SCALE GENOMIC DNA]</scope>
    <source>
        <strain evidence="2 3">R-67174</strain>
    </source>
</reference>
<dbReference type="RefSeq" id="WP_069438145.1">
    <property type="nucleotide sequence ID" value="NZ_LPWG01000013.1"/>
</dbReference>
<proteinExistence type="predicted"/>
<sequence>MAAVTKSGGSKRGGGAKARSAEAKEPDATREEVADYIASMLTSLRLLAHRKDMALLAYLIGVALEEANAQKAGQD</sequence>
<evidence type="ECO:0000313" key="3">
    <source>
        <dbReference type="Proteomes" id="UP000094501"/>
    </source>
</evidence>
<accession>A0A1E3VYS2</accession>
<organism evidence="2 3">
    <name type="scientific">Methyloceanibacter methanicus</name>
    <dbReference type="NCBI Taxonomy" id="1774968"/>
    <lineage>
        <taxon>Bacteria</taxon>
        <taxon>Pseudomonadati</taxon>
        <taxon>Pseudomonadota</taxon>
        <taxon>Alphaproteobacteria</taxon>
        <taxon>Hyphomicrobiales</taxon>
        <taxon>Hyphomicrobiaceae</taxon>
        <taxon>Methyloceanibacter</taxon>
    </lineage>
</organism>
<evidence type="ECO:0000313" key="2">
    <source>
        <dbReference type="EMBL" id="ODR98688.1"/>
    </source>
</evidence>
<dbReference type="AlphaFoldDB" id="A0A1E3VYS2"/>
<feature type="compositionally biased region" description="Basic and acidic residues" evidence="1">
    <location>
        <begin position="19"/>
        <end position="29"/>
    </location>
</feature>
<dbReference type="Proteomes" id="UP000094501">
    <property type="component" value="Unassembled WGS sequence"/>
</dbReference>
<feature type="region of interest" description="Disordered" evidence="1">
    <location>
        <begin position="1"/>
        <end position="29"/>
    </location>
</feature>